<protein>
    <submittedName>
        <fullName evidence="2">Uncharacterized protein</fullName>
    </submittedName>
</protein>
<dbReference type="Proteomes" id="UP000068250">
    <property type="component" value="Chromosome I"/>
</dbReference>
<evidence type="ECO:0000256" key="1">
    <source>
        <dbReference type="SAM" id="SignalP"/>
    </source>
</evidence>
<evidence type="ECO:0000313" key="3">
    <source>
        <dbReference type="Proteomes" id="UP000068250"/>
    </source>
</evidence>
<dbReference type="RefSeq" id="WP_231946008.1">
    <property type="nucleotide sequence ID" value="NZ_LN609302.1"/>
</dbReference>
<dbReference type="PATRIC" id="fig|431306.5.peg.967"/>
<dbReference type="AlphaFoldDB" id="A0A0U4YAW0"/>
<proteinExistence type="predicted"/>
<name>A0A0U4YAW0_9PROT</name>
<evidence type="ECO:0000313" key="2">
    <source>
        <dbReference type="EMBL" id="CEF54758.1"/>
    </source>
</evidence>
<gene>
    <name evidence="2" type="ORF">AGA_963</name>
</gene>
<feature type="chain" id="PRO_5006854579" evidence="1">
    <location>
        <begin position="20"/>
        <end position="54"/>
    </location>
</feature>
<accession>A0A0U4YAW0</accession>
<keyword evidence="1" id="KW-0732">Signal</keyword>
<dbReference type="STRING" id="431306.AGA_963"/>
<reference evidence="3" key="1">
    <citation type="submission" date="2014-09" db="EMBL/GenBank/DDBJ databases">
        <authorList>
            <person name="Illeghems K.G."/>
        </authorList>
    </citation>
    <scope>NUCLEOTIDE SEQUENCE [LARGE SCALE GENOMIC DNA]</scope>
    <source>
        <strain evidence="3">LMG 23848T</strain>
    </source>
</reference>
<organism evidence="2 3">
    <name type="scientific">Acetobacter ghanensis</name>
    <dbReference type="NCBI Taxonomy" id="431306"/>
    <lineage>
        <taxon>Bacteria</taxon>
        <taxon>Pseudomonadati</taxon>
        <taxon>Pseudomonadota</taxon>
        <taxon>Alphaproteobacteria</taxon>
        <taxon>Acetobacterales</taxon>
        <taxon>Acetobacteraceae</taxon>
        <taxon>Acetobacter</taxon>
    </lineage>
</organism>
<feature type="signal peptide" evidence="1">
    <location>
        <begin position="1"/>
        <end position="19"/>
    </location>
</feature>
<dbReference type="EMBL" id="LN609302">
    <property type="protein sequence ID" value="CEF54758.1"/>
    <property type="molecule type" value="Genomic_DNA"/>
</dbReference>
<sequence length="54" mass="5862">MTTKRLPVFMLQRAMPAFAGLEGTDTPFIVHLMMLLTGGPVAVQNTLASGRPYL</sequence>